<evidence type="ECO:0008006" key="3">
    <source>
        <dbReference type="Google" id="ProtNLM"/>
    </source>
</evidence>
<proteinExistence type="predicted"/>
<evidence type="ECO:0000313" key="2">
    <source>
        <dbReference type="Proteomes" id="UP000553343"/>
    </source>
</evidence>
<dbReference type="EMBL" id="JACADJ010000050">
    <property type="protein sequence ID" value="NWH05897.1"/>
    <property type="molecule type" value="Genomic_DNA"/>
</dbReference>
<organism evidence="1 2">
    <name type="scientific">Desulfobacter latus</name>
    <dbReference type="NCBI Taxonomy" id="2292"/>
    <lineage>
        <taxon>Bacteria</taxon>
        <taxon>Pseudomonadati</taxon>
        <taxon>Thermodesulfobacteriota</taxon>
        <taxon>Desulfobacteria</taxon>
        <taxon>Desulfobacterales</taxon>
        <taxon>Desulfobacteraceae</taxon>
        <taxon>Desulfobacter</taxon>
    </lineage>
</organism>
<sequence length="295" mass="33961">MKNDIFKKACLIQLTSSVWQCSRVLNQKVMAEKIGQDNKFLVGRKYLIEPTLLGPVKTAVQQARKTVQRHSLPFPITSIYLVPKEALTEIDERLQYFKERFWQKVQDFEALYGSAKEEAAAVLGNDLFNEADYPTDILSKFKLDWRYFELSTPAKSRILSPEIYEREKEKFASLMEETREMAMIALRNEFSNVVNNLVERLTNNDGKPKMVSNAMFNKLNEFLNDFSTRNIFEDEELVGIIEQAKSVVSGVSPYGLKYNDVLQKKITKGMSEVNEAINASIEEIPRRHIKLAANE</sequence>
<dbReference type="Pfam" id="PF11348">
    <property type="entry name" value="DUF3150"/>
    <property type="match status" value="1"/>
</dbReference>
<evidence type="ECO:0000313" key="1">
    <source>
        <dbReference type="EMBL" id="NWH05897.1"/>
    </source>
</evidence>
<gene>
    <name evidence="1" type="ORF">HXW94_13030</name>
</gene>
<dbReference type="Proteomes" id="UP000553343">
    <property type="component" value="Unassembled WGS sequence"/>
</dbReference>
<keyword evidence="2" id="KW-1185">Reference proteome</keyword>
<protein>
    <recommendedName>
        <fullName evidence="3">DUF3150 domain-containing protein</fullName>
    </recommendedName>
</protein>
<comment type="caution">
    <text evidence="1">The sequence shown here is derived from an EMBL/GenBank/DDBJ whole genome shotgun (WGS) entry which is preliminary data.</text>
</comment>
<reference evidence="1 2" key="1">
    <citation type="submission" date="2020-06" db="EMBL/GenBank/DDBJ databases">
        <title>High-quality draft genome of sulfate reducer Desulfobacter latus type strain AcrS2 isolated from marine sediment.</title>
        <authorList>
            <person name="Hoppe M."/>
            <person name="Larsen C.K."/>
            <person name="Marshall I.P.G."/>
            <person name="Schramm A."/>
            <person name="Marietou A.G."/>
        </authorList>
    </citation>
    <scope>NUCLEOTIDE SEQUENCE [LARGE SCALE GENOMIC DNA]</scope>
    <source>
        <strain evidence="1 2">AcRS2</strain>
    </source>
</reference>
<dbReference type="InterPro" id="IPR021496">
    <property type="entry name" value="DUF3150"/>
</dbReference>
<dbReference type="AlphaFoldDB" id="A0A850TCC8"/>
<name>A0A850TCC8_9BACT</name>
<dbReference type="RefSeq" id="WP_178367352.1">
    <property type="nucleotide sequence ID" value="NZ_JACADJ010000050.1"/>
</dbReference>
<accession>A0A850TCC8</accession>